<name>A0A9W8UHC7_AKAMU</name>
<dbReference type="KEGG" id="amus:LMH87_004143"/>
<dbReference type="InterPro" id="IPR050275">
    <property type="entry name" value="PGM_Phosphatase"/>
</dbReference>
<proteinExistence type="predicted"/>
<dbReference type="SUPFAM" id="SSF53254">
    <property type="entry name" value="Phosphoglycerate mutase-like"/>
    <property type="match status" value="1"/>
</dbReference>
<dbReference type="GO" id="GO:0016791">
    <property type="term" value="F:phosphatase activity"/>
    <property type="evidence" value="ECO:0007669"/>
    <property type="project" value="TreeGrafter"/>
</dbReference>
<dbReference type="InterPro" id="IPR013078">
    <property type="entry name" value="His_Pase_superF_clade-1"/>
</dbReference>
<reference evidence="2" key="1">
    <citation type="journal article" date="2023" name="Access Microbiol">
        <title>De-novo genome assembly for Akanthomyces muscarius, a biocontrol agent of insect agricultural pests.</title>
        <authorList>
            <person name="Erdos Z."/>
            <person name="Studholme D.J."/>
            <person name="Raymond B."/>
            <person name="Sharma M."/>
        </authorList>
    </citation>
    <scope>NUCLEOTIDE SEQUENCE</scope>
    <source>
        <strain evidence="2">Ve6</strain>
    </source>
</reference>
<dbReference type="GO" id="GO:0005737">
    <property type="term" value="C:cytoplasm"/>
    <property type="evidence" value="ECO:0007669"/>
    <property type="project" value="TreeGrafter"/>
</dbReference>
<dbReference type="GeneID" id="80891302"/>
<dbReference type="PANTHER" id="PTHR48100">
    <property type="entry name" value="BROAD-SPECIFICITY PHOSPHATASE YOR283W-RELATED"/>
    <property type="match status" value="1"/>
</dbReference>
<dbReference type="Gene3D" id="3.40.50.1240">
    <property type="entry name" value="Phosphoglycerate mutase-like"/>
    <property type="match status" value="1"/>
</dbReference>
<protein>
    <recommendedName>
        <fullName evidence="4">Phosphoglycerate mutase</fullName>
    </recommendedName>
</protein>
<organism evidence="2 3">
    <name type="scientific">Akanthomyces muscarius</name>
    <name type="common">Entomopathogenic fungus</name>
    <name type="synonym">Lecanicillium muscarium</name>
    <dbReference type="NCBI Taxonomy" id="2231603"/>
    <lineage>
        <taxon>Eukaryota</taxon>
        <taxon>Fungi</taxon>
        <taxon>Dikarya</taxon>
        <taxon>Ascomycota</taxon>
        <taxon>Pezizomycotina</taxon>
        <taxon>Sordariomycetes</taxon>
        <taxon>Hypocreomycetidae</taxon>
        <taxon>Hypocreales</taxon>
        <taxon>Cordycipitaceae</taxon>
        <taxon>Akanthomyces</taxon>
    </lineage>
</organism>
<evidence type="ECO:0000313" key="3">
    <source>
        <dbReference type="Proteomes" id="UP001144673"/>
    </source>
</evidence>
<evidence type="ECO:0008006" key="4">
    <source>
        <dbReference type="Google" id="ProtNLM"/>
    </source>
</evidence>
<dbReference type="EMBL" id="JAJHUN010000011">
    <property type="protein sequence ID" value="KAJ4145288.1"/>
    <property type="molecule type" value="Genomic_DNA"/>
</dbReference>
<dbReference type="Proteomes" id="UP001144673">
    <property type="component" value="Chromosome 2"/>
</dbReference>
<dbReference type="AlphaFoldDB" id="A0A9W8UHC7"/>
<evidence type="ECO:0000256" key="1">
    <source>
        <dbReference type="SAM" id="MobiDB-lite"/>
    </source>
</evidence>
<feature type="region of interest" description="Disordered" evidence="1">
    <location>
        <begin position="200"/>
        <end position="234"/>
    </location>
</feature>
<keyword evidence="3" id="KW-1185">Reference proteome</keyword>
<dbReference type="Pfam" id="PF00300">
    <property type="entry name" value="His_Phos_1"/>
    <property type="match status" value="1"/>
</dbReference>
<gene>
    <name evidence="2" type="ORF">LMH87_004143</name>
</gene>
<dbReference type="PANTHER" id="PTHR48100:SF54">
    <property type="entry name" value="PHOSPHATASE SPAC5H10.03-RELATED"/>
    <property type="match status" value="1"/>
</dbReference>
<evidence type="ECO:0000313" key="2">
    <source>
        <dbReference type="EMBL" id="KAJ4145288.1"/>
    </source>
</evidence>
<sequence>MPPTIHLIRHAEGAHNLSFDNHGLHDPGLTDRGREQAEELAVRITRLQADGGVDIGLVLASSLRRTLMTALAAFAPQLARKQPAVVNAWPDVQEVSDLPCDSGSALPLVQEEFGSELVNYDMVENGWELKQGKYANTAPAVTARAQAAREWLKQQPCEHIAVLSHGCFLHFLTEDWEGSDSPQGTSWGKTELRSFAFSSNDEDEAALVETSESRERRGFATPPPSAEEQKRLREATLETWTEWGILQRNQA</sequence>
<dbReference type="CDD" id="cd07040">
    <property type="entry name" value="HP"/>
    <property type="match status" value="1"/>
</dbReference>
<dbReference type="InterPro" id="IPR029033">
    <property type="entry name" value="His_PPase_superfam"/>
</dbReference>
<dbReference type="RefSeq" id="XP_056048958.1">
    <property type="nucleotide sequence ID" value="XM_056195318.1"/>
</dbReference>
<accession>A0A9W8UHC7</accession>
<comment type="caution">
    <text evidence="2">The sequence shown here is derived from an EMBL/GenBank/DDBJ whole genome shotgun (WGS) entry which is preliminary data.</text>
</comment>
<dbReference type="SMART" id="SM00855">
    <property type="entry name" value="PGAM"/>
    <property type="match status" value="1"/>
</dbReference>